<dbReference type="OMA" id="ARTWEED"/>
<proteinExistence type="predicted"/>
<sequence length="437" mass="50661">MEGRIKENPYILLEASLMKELDRLSPMTDSRCIHRVPPRLRLVREKAYAPRIVSIGPLHHEEKALKTMEEHKMRYLQYFLGRTNLSLMHYIEKIKNQEAELRSCYSETIELQSDEFIKIILVDAIFVIEYLFRYWYPEILHENDCMFGEPKMSSVVWLDLLMLENQLPFFILEDLFDPDIFPVSSEYSNRIDGVERISIMFLFHKFLAERGIYIGGKVAKLETISCSEVKVQHFVDLLRRLYIAPILKAEATRRPIAFNAPSIEELQRAGIQFKVGSNNNLFDIRFEDGILEIPKLEVVDSTEVILRNLVAFEQCVGTDDTYLSDYVSIMSKFLDAPKDVALLVEYGIVENWLGGNNELSTMIKYMGTGVDVGPEKFYYDTLCEDLNKYCSSTWNRRMANLRQNYFNTPWATISFIAAVLLLILTAIQTICSIISLL</sequence>
<dbReference type="STRING" id="74649.A0A2P6P8B4"/>
<dbReference type="OrthoDB" id="672127at2759"/>
<dbReference type="Proteomes" id="UP000238479">
    <property type="component" value="Chromosome 7"/>
</dbReference>
<comment type="caution">
    <text evidence="2">The sequence shown here is derived from an EMBL/GenBank/DDBJ whole genome shotgun (WGS) entry which is preliminary data.</text>
</comment>
<dbReference type="PANTHER" id="PTHR31170:SF17">
    <property type="match status" value="1"/>
</dbReference>
<gene>
    <name evidence="2" type="ORF">RchiOBHm_Chr7g0203021</name>
</gene>
<keyword evidence="3" id="KW-1185">Reference proteome</keyword>
<name>A0A2P6P8B4_ROSCH</name>
<dbReference type="EMBL" id="PDCK01000045">
    <property type="protein sequence ID" value="PRQ18170.1"/>
    <property type="molecule type" value="Genomic_DNA"/>
</dbReference>
<protein>
    <submittedName>
        <fullName evidence="2">Uncharacterized protein</fullName>
    </submittedName>
</protein>
<evidence type="ECO:0000256" key="1">
    <source>
        <dbReference type="SAM" id="Phobius"/>
    </source>
</evidence>
<dbReference type="InterPro" id="IPR004158">
    <property type="entry name" value="DUF247_pln"/>
</dbReference>
<reference evidence="2 3" key="1">
    <citation type="journal article" date="2018" name="Nat. Genet.">
        <title>The Rosa genome provides new insights in the design of modern roses.</title>
        <authorList>
            <person name="Bendahmane M."/>
        </authorList>
    </citation>
    <scope>NUCLEOTIDE SEQUENCE [LARGE SCALE GENOMIC DNA]</scope>
    <source>
        <strain evidence="3">cv. Old Blush</strain>
    </source>
</reference>
<feature type="transmembrane region" description="Helical" evidence="1">
    <location>
        <begin position="410"/>
        <end position="436"/>
    </location>
</feature>
<keyword evidence="1" id="KW-0812">Transmembrane</keyword>
<dbReference type="Gramene" id="PRQ18170">
    <property type="protein sequence ID" value="PRQ18170"/>
    <property type="gene ID" value="RchiOBHm_Chr7g0203021"/>
</dbReference>
<dbReference type="PANTHER" id="PTHR31170">
    <property type="entry name" value="BNAC04G53230D PROTEIN"/>
    <property type="match status" value="1"/>
</dbReference>
<keyword evidence="1" id="KW-0472">Membrane</keyword>
<evidence type="ECO:0000313" key="2">
    <source>
        <dbReference type="EMBL" id="PRQ18170.1"/>
    </source>
</evidence>
<organism evidence="2 3">
    <name type="scientific">Rosa chinensis</name>
    <name type="common">China rose</name>
    <dbReference type="NCBI Taxonomy" id="74649"/>
    <lineage>
        <taxon>Eukaryota</taxon>
        <taxon>Viridiplantae</taxon>
        <taxon>Streptophyta</taxon>
        <taxon>Embryophyta</taxon>
        <taxon>Tracheophyta</taxon>
        <taxon>Spermatophyta</taxon>
        <taxon>Magnoliopsida</taxon>
        <taxon>eudicotyledons</taxon>
        <taxon>Gunneridae</taxon>
        <taxon>Pentapetalae</taxon>
        <taxon>rosids</taxon>
        <taxon>fabids</taxon>
        <taxon>Rosales</taxon>
        <taxon>Rosaceae</taxon>
        <taxon>Rosoideae</taxon>
        <taxon>Rosoideae incertae sedis</taxon>
        <taxon>Rosa</taxon>
    </lineage>
</organism>
<accession>A0A2P6P8B4</accession>
<evidence type="ECO:0000313" key="3">
    <source>
        <dbReference type="Proteomes" id="UP000238479"/>
    </source>
</evidence>
<keyword evidence="1" id="KW-1133">Transmembrane helix</keyword>
<dbReference type="AlphaFoldDB" id="A0A2P6P8B4"/>
<dbReference type="Pfam" id="PF03140">
    <property type="entry name" value="DUF247"/>
    <property type="match status" value="1"/>
</dbReference>